<feature type="compositionally biased region" description="Basic and acidic residues" evidence="6">
    <location>
        <begin position="266"/>
        <end position="277"/>
    </location>
</feature>
<protein>
    <recommendedName>
        <fullName evidence="5">Release factor glutamine methyltransferase</fullName>
        <shortName evidence="5">RF MTase</shortName>
        <ecNumber evidence="5">2.1.1.297</ecNumber>
    </recommendedName>
    <alternativeName>
        <fullName evidence="5">N5-glutamine methyltransferase PrmC</fullName>
    </alternativeName>
    <alternativeName>
        <fullName evidence="5">Protein-(glutamine-N5) MTase PrmC</fullName>
    </alternativeName>
    <alternativeName>
        <fullName evidence="5">Protein-glutamine N-methyltransferase PrmC</fullName>
    </alternativeName>
</protein>
<dbReference type="GO" id="GO:0032259">
    <property type="term" value="P:methylation"/>
    <property type="evidence" value="ECO:0007669"/>
    <property type="project" value="UniProtKB-KW"/>
</dbReference>
<dbReference type="CDD" id="cd02440">
    <property type="entry name" value="AdoMet_MTases"/>
    <property type="match status" value="1"/>
</dbReference>
<dbReference type="Pfam" id="PF17827">
    <property type="entry name" value="PrmC_N"/>
    <property type="match status" value="1"/>
</dbReference>
<feature type="region of interest" description="Disordered" evidence="6">
    <location>
        <begin position="266"/>
        <end position="290"/>
    </location>
</feature>
<feature type="domain" description="Release factor glutamine methyltransferase N-terminal" evidence="8">
    <location>
        <begin position="7"/>
        <end position="75"/>
    </location>
</feature>
<comment type="caution">
    <text evidence="5">Lacks conserved residue(s) required for the propagation of feature annotation.</text>
</comment>
<name>A0A1X7CHS2_9MICC</name>
<dbReference type="Gene3D" id="1.10.8.10">
    <property type="entry name" value="DNA helicase RuvA subunit, C-terminal domain"/>
    <property type="match status" value="1"/>
</dbReference>
<proteinExistence type="inferred from homology"/>
<dbReference type="GO" id="GO:0003676">
    <property type="term" value="F:nucleic acid binding"/>
    <property type="evidence" value="ECO:0007669"/>
    <property type="project" value="InterPro"/>
</dbReference>
<dbReference type="Gene3D" id="3.40.50.150">
    <property type="entry name" value="Vaccinia Virus protein VP39"/>
    <property type="match status" value="1"/>
</dbReference>
<dbReference type="InterPro" id="IPR002052">
    <property type="entry name" value="DNA_methylase_N6_adenine_CS"/>
</dbReference>
<keyword evidence="2 5" id="KW-0808">Transferase</keyword>
<dbReference type="GO" id="GO:0102559">
    <property type="term" value="F:peptide chain release factor N(5)-glutamine methyltransferase activity"/>
    <property type="evidence" value="ECO:0007669"/>
    <property type="project" value="UniProtKB-EC"/>
</dbReference>
<reference evidence="10" key="1">
    <citation type="submission" date="2017-04" db="EMBL/GenBank/DDBJ databases">
        <authorList>
            <person name="Varghese N."/>
            <person name="Submissions S."/>
        </authorList>
    </citation>
    <scope>NUCLEOTIDE SEQUENCE [LARGE SCALE GENOMIC DNA]</scope>
    <source>
        <strain evidence="10">NIO-1021</strain>
    </source>
</reference>
<evidence type="ECO:0000256" key="3">
    <source>
        <dbReference type="ARBA" id="ARBA00022691"/>
    </source>
</evidence>
<dbReference type="NCBIfam" id="TIGR00536">
    <property type="entry name" value="hemK_fam"/>
    <property type="match status" value="1"/>
</dbReference>
<feature type="binding site" evidence="5">
    <location>
        <begin position="125"/>
        <end position="129"/>
    </location>
    <ligand>
        <name>S-adenosyl-L-methionine</name>
        <dbReference type="ChEBI" id="CHEBI:59789"/>
    </ligand>
</feature>
<dbReference type="EC" id="2.1.1.297" evidence="5"/>
<evidence type="ECO:0000259" key="8">
    <source>
        <dbReference type="Pfam" id="PF17827"/>
    </source>
</evidence>
<feature type="binding site" evidence="5">
    <location>
        <position position="190"/>
    </location>
    <ligand>
        <name>S-adenosyl-L-methionine</name>
        <dbReference type="ChEBI" id="CHEBI:59789"/>
    </ligand>
</feature>
<evidence type="ECO:0000256" key="2">
    <source>
        <dbReference type="ARBA" id="ARBA00022679"/>
    </source>
</evidence>
<comment type="function">
    <text evidence="5">Methylates the class 1 translation termination release factors RF1/PrfA and RF2/PrfB on the glutamine residue of the universally conserved GGQ motif.</text>
</comment>
<dbReference type="RefSeq" id="WP_085106351.1">
    <property type="nucleotide sequence ID" value="NZ_FXAC01000003.1"/>
</dbReference>
<dbReference type="InterPro" id="IPR050320">
    <property type="entry name" value="N5-glutamine_MTase"/>
</dbReference>
<keyword evidence="10" id="KW-1185">Reference proteome</keyword>
<dbReference type="AlphaFoldDB" id="A0A1X7CHS2"/>
<dbReference type="PANTHER" id="PTHR18895">
    <property type="entry name" value="HEMK METHYLTRANSFERASE"/>
    <property type="match status" value="1"/>
</dbReference>
<dbReference type="PROSITE" id="PS00092">
    <property type="entry name" value="N6_MTASE"/>
    <property type="match status" value="1"/>
</dbReference>
<dbReference type="HAMAP" id="MF_02126">
    <property type="entry name" value="RF_methyltr_PrmC"/>
    <property type="match status" value="1"/>
</dbReference>
<dbReference type="InterPro" id="IPR004556">
    <property type="entry name" value="HemK-like"/>
</dbReference>
<evidence type="ECO:0000259" key="7">
    <source>
        <dbReference type="Pfam" id="PF05175"/>
    </source>
</evidence>
<dbReference type="InterPro" id="IPR007848">
    <property type="entry name" value="Small_mtfrase_dom"/>
</dbReference>
<dbReference type="NCBIfam" id="TIGR03534">
    <property type="entry name" value="RF_mod_PrmC"/>
    <property type="match status" value="1"/>
</dbReference>
<keyword evidence="1 5" id="KW-0489">Methyltransferase</keyword>
<evidence type="ECO:0000256" key="6">
    <source>
        <dbReference type="SAM" id="MobiDB-lite"/>
    </source>
</evidence>
<keyword evidence="3 5" id="KW-0949">S-adenosyl-L-methionine</keyword>
<evidence type="ECO:0000313" key="9">
    <source>
        <dbReference type="EMBL" id="SME96867.1"/>
    </source>
</evidence>
<organism evidence="9 10">
    <name type="scientific">Kocuria marina subsp. indica</name>
    <dbReference type="NCBI Taxonomy" id="1049583"/>
    <lineage>
        <taxon>Bacteria</taxon>
        <taxon>Bacillati</taxon>
        <taxon>Actinomycetota</taxon>
        <taxon>Actinomycetes</taxon>
        <taxon>Micrococcales</taxon>
        <taxon>Micrococcaceae</taxon>
        <taxon>Kocuria</taxon>
    </lineage>
</organism>
<feature type="domain" description="Methyltransferase small" evidence="7">
    <location>
        <begin position="120"/>
        <end position="195"/>
    </location>
</feature>
<dbReference type="InterPro" id="IPR040758">
    <property type="entry name" value="PrmC_N"/>
</dbReference>
<dbReference type="Pfam" id="PF05175">
    <property type="entry name" value="MTS"/>
    <property type="match status" value="1"/>
</dbReference>
<dbReference type="InterPro" id="IPR019874">
    <property type="entry name" value="RF_methyltr_PrmC"/>
</dbReference>
<dbReference type="InterPro" id="IPR029063">
    <property type="entry name" value="SAM-dependent_MTases_sf"/>
</dbReference>
<sequence>MATTLAQAIAWGRSRLLRAGVASPDVDAVLLAAHTLGLGRGDTEARAILGAPEPHGYRDLVERRARREPLQHITGTAPFRKLELAVGPGVFVPRPETELLVQLTLDLVRVWRGAGETHPGVIDLGTGSGAIALAVASEDPASRVTAVEREPAALEWTRRNLAGSRVRLLESDYRDVTVESAGRFCVVVTNPPYVPDGEIPEDPEVRDYDPPTALYGGDETGMTFPCAAMDTAVRILRPGGSFVMEHAESQVAAVARALEDRGFRDIHTHHDLTDRPRATTATLPGPGPGG</sequence>
<evidence type="ECO:0000313" key="10">
    <source>
        <dbReference type="Proteomes" id="UP000192929"/>
    </source>
</evidence>
<dbReference type="Proteomes" id="UP000192929">
    <property type="component" value="Unassembled WGS sequence"/>
</dbReference>
<gene>
    <name evidence="5" type="primary">prmC</name>
    <name evidence="9" type="ORF">SAMN06296028_103118</name>
</gene>
<comment type="similarity">
    <text evidence="5">Belongs to the protein N5-glutamine methyltransferase family. PrmC subfamily.</text>
</comment>
<feature type="binding site" evidence="5">
    <location>
        <position position="148"/>
    </location>
    <ligand>
        <name>S-adenosyl-L-methionine</name>
        <dbReference type="ChEBI" id="CHEBI:59789"/>
    </ligand>
</feature>
<feature type="binding site" evidence="5">
    <location>
        <begin position="190"/>
        <end position="193"/>
    </location>
    <ligand>
        <name>substrate</name>
    </ligand>
</feature>
<comment type="catalytic activity">
    <reaction evidence="4 5">
        <text>L-glutaminyl-[peptide chain release factor] + S-adenosyl-L-methionine = N(5)-methyl-L-glutaminyl-[peptide chain release factor] + S-adenosyl-L-homocysteine + H(+)</text>
        <dbReference type="Rhea" id="RHEA:42896"/>
        <dbReference type="Rhea" id="RHEA-COMP:10271"/>
        <dbReference type="Rhea" id="RHEA-COMP:10272"/>
        <dbReference type="ChEBI" id="CHEBI:15378"/>
        <dbReference type="ChEBI" id="CHEBI:30011"/>
        <dbReference type="ChEBI" id="CHEBI:57856"/>
        <dbReference type="ChEBI" id="CHEBI:59789"/>
        <dbReference type="ChEBI" id="CHEBI:61891"/>
        <dbReference type="EC" id="2.1.1.297"/>
    </reaction>
</comment>
<evidence type="ECO:0000256" key="4">
    <source>
        <dbReference type="ARBA" id="ARBA00048391"/>
    </source>
</evidence>
<dbReference type="PANTHER" id="PTHR18895:SF74">
    <property type="entry name" value="MTRF1L RELEASE FACTOR GLUTAMINE METHYLTRANSFERASE"/>
    <property type="match status" value="1"/>
</dbReference>
<evidence type="ECO:0000256" key="1">
    <source>
        <dbReference type="ARBA" id="ARBA00022603"/>
    </source>
</evidence>
<evidence type="ECO:0000256" key="5">
    <source>
        <dbReference type="HAMAP-Rule" id="MF_02126"/>
    </source>
</evidence>
<dbReference type="EMBL" id="FXAC01000003">
    <property type="protein sequence ID" value="SME96867.1"/>
    <property type="molecule type" value="Genomic_DNA"/>
</dbReference>
<accession>A0A1X7CHS2</accession>
<dbReference type="SUPFAM" id="SSF53335">
    <property type="entry name" value="S-adenosyl-L-methionine-dependent methyltransferases"/>
    <property type="match status" value="1"/>
</dbReference>